<dbReference type="EMBL" id="ABXY01000011">
    <property type="protein sequence ID" value="EEB21461.1"/>
    <property type="molecule type" value="Genomic_DNA"/>
</dbReference>
<evidence type="ECO:0000313" key="1">
    <source>
        <dbReference type="EMBL" id="EEB21461.1"/>
    </source>
</evidence>
<gene>
    <name evidence="1" type="ORF">BIFCAT_00417</name>
</gene>
<comment type="caution">
    <text evidence="1">The sequence shown here is derived from an EMBL/GenBank/DDBJ whole genome shotgun (WGS) entry which is preliminary data.</text>
</comment>
<dbReference type="AlphaFoldDB" id="B6XUK3"/>
<accession>B6XUK3</accession>
<organism evidence="1 2">
    <name type="scientific">Bifidobacterium catenulatum DSM 16992 = JCM 1194 = LMG 11043</name>
    <dbReference type="NCBI Taxonomy" id="566552"/>
    <lineage>
        <taxon>Bacteria</taxon>
        <taxon>Bacillati</taxon>
        <taxon>Actinomycetota</taxon>
        <taxon>Actinomycetes</taxon>
        <taxon>Bifidobacteriales</taxon>
        <taxon>Bifidobacteriaceae</taxon>
        <taxon>Bifidobacterium</taxon>
    </lineage>
</organism>
<proteinExistence type="predicted"/>
<sequence length="53" mass="5824">MGSLQAQSLPLRGDRTPPALLFRGVLAFNSVVVKQQRPDIAVNHHGFLIQICL</sequence>
<protein>
    <submittedName>
        <fullName evidence="1">Uncharacterized protein</fullName>
    </submittedName>
</protein>
<evidence type="ECO:0000313" key="2">
    <source>
        <dbReference type="Proteomes" id="UP000003882"/>
    </source>
</evidence>
<name>B6XUK3_9BIFI</name>
<reference evidence="1 2" key="2">
    <citation type="submission" date="2008-10" db="EMBL/GenBank/DDBJ databases">
        <authorList>
            <person name="Fulton L."/>
            <person name="Clifton S."/>
            <person name="Fulton B."/>
            <person name="Xu J."/>
            <person name="Minx P."/>
            <person name="Pepin K.H."/>
            <person name="Johnson M."/>
            <person name="Bhonagiri V."/>
            <person name="Nash W.E."/>
            <person name="Mardis E.R."/>
            <person name="Wilson R.K."/>
        </authorList>
    </citation>
    <scope>NUCLEOTIDE SEQUENCE [LARGE SCALE GENOMIC DNA]</scope>
    <source>
        <strain evidence="1 2">DSM 16992</strain>
    </source>
</reference>
<dbReference type="Proteomes" id="UP000003882">
    <property type="component" value="Unassembled WGS sequence"/>
</dbReference>
<reference evidence="1 2" key="1">
    <citation type="submission" date="2008-10" db="EMBL/GenBank/DDBJ databases">
        <title>Draft genome sequence of Bifidobacterium catenulatum (DSM 16992).</title>
        <authorList>
            <person name="Sudarsanam P."/>
            <person name="Ley R."/>
            <person name="Guruge J."/>
            <person name="Turnbaugh P.J."/>
            <person name="Mahowald M."/>
            <person name="Liep D."/>
            <person name="Gordon J."/>
        </authorList>
    </citation>
    <scope>NUCLEOTIDE SEQUENCE [LARGE SCALE GENOMIC DNA]</scope>
    <source>
        <strain evidence="1 2">DSM 16992</strain>
    </source>
</reference>